<sequence length="81" mass="8998">GGATKSSSVRLFHFVGVVIFFSAVDLHHVDRVEVVFKRCCGFCWCCLVVGEVSLRPDFAVEFVVTSPCGLFRIAKCSIWLL</sequence>
<dbReference type="EMBL" id="LXQA010435671">
    <property type="protein sequence ID" value="MCI51684.1"/>
    <property type="molecule type" value="Genomic_DNA"/>
</dbReference>
<dbReference type="Proteomes" id="UP000265520">
    <property type="component" value="Unassembled WGS sequence"/>
</dbReference>
<comment type="caution">
    <text evidence="1">The sequence shown here is derived from an EMBL/GenBank/DDBJ whole genome shotgun (WGS) entry which is preliminary data.</text>
</comment>
<protein>
    <submittedName>
        <fullName evidence="1">Uncharacterized protein</fullName>
    </submittedName>
</protein>
<dbReference type="AlphaFoldDB" id="A0A392STZ4"/>
<reference evidence="1 2" key="1">
    <citation type="journal article" date="2018" name="Front. Plant Sci.">
        <title>Red Clover (Trifolium pratense) and Zigzag Clover (T. medium) - A Picture of Genomic Similarities and Differences.</title>
        <authorList>
            <person name="Dluhosova J."/>
            <person name="Istvanek J."/>
            <person name="Nedelnik J."/>
            <person name="Repkova J."/>
        </authorList>
    </citation>
    <scope>NUCLEOTIDE SEQUENCE [LARGE SCALE GENOMIC DNA]</scope>
    <source>
        <strain evidence="2">cv. 10/8</strain>
        <tissue evidence="1">Leaf</tissue>
    </source>
</reference>
<keyword evidence="2" id="KW-1185">Reference proteome</keyword>
<feature type="non-terminal residue" evidence="1">
    <location>
        <position position="1"/>
    </location>
</feature>
<accession>A0A392STZ4</accession>
<name>A0A392STZ4_9FABA</name>
<proteinExistence type="predicted"/>
<organism evidence="1 2">
    <name type="scientific">Trifolium medium</name>
    <dbReference type="NCBI Taxonomy" id="97028"/>
    <lineage>
        <taxon>Eukaryota</taxon>
        <taxon>Viridiplantae</taxon>
        <taxon>Streptophyta</taxon>
        <taxon>Embryophyta</taxon>
        <taxon>Tracheophyta</taxon>
        <taxon>Spermatophyta</taxon>
        <taxon>Magnoliopsida</taxon>
        <taxon>eudicotyledons</taxon>
        <taxon>Gunneridae</taxon>
        <taxon>Pentapetalae</taxon>
        <taxon>rosids</taxon>
        <taxon>fabids</taxon>
        <taxon>Fabales</taxon>
        <taxon>Fabaceae</taxon>
        <taxon>Papilionoideae</taxon>
        <taxon>50 kb inversion clade</taxon>
        <taxon>NPAAA clade</taxon>
        <taxon>Hologalegina</taxon>
        <taxon>IRL clade</taxon>
        <taxon>Trifolieae</taxon>
        <taxon>Trifolium</taxon>
    </lineage>
</organism>
<evidence type="ECO:0000313" key="1">
    <source>
        <dbReference type="EMBL" id="MCI51684.1"/>
    </source>
</evidence>
<evidence type="ECO:0000313" key="2">
    <source>
        <dbReference type="Proteomes" id="UP000265520"/>
    </source>
</evidence>